<organism evidence="5 6">
    <name type="scientific">Molorchus minor</name>
    <dbReference type="NCBI Taxonomy" id="1323400"/>
    <lineage>
        <taxon>Eukaryota</taxon>
        <taxon>Metazoa</taxon>
        <taxon>Ecdysozoa</taxon>
        <taxon>Arthropoda</taxon>
        <taxon>Hexapoda</taxon>
        <taxon>Insecta</taxon>
        <taxon>Pterygota</taxon>
        <taxon>Neoptera</taxon>
        <taxon>Endopterygota</taxon>
        <taxon>Coleoptera</taxon>
        <taxon>Polyphaga</taxon>
        <taxon>Cucujiformia</taxon>
        <taxon>Chrysomeloidea</taxon>
        <taxon>Cerambycidae</taxon>
        <taxon>Lamiinae</taxon>
        <taxon>Monochamini</taxon>
        <taxon>Molorchus</taxon>
    </lineage>
</organism>
<dbReference type="EMBL" id="JAPWTJ010002422">
    <property type="protein sequence ID" value="KAJ8966177.1"/>
    <property type="molecule type" value="Genomic_DNA"/>
</dbReference>
<evidence type="ECO:0000256" key="2">
    <source>
        <dbReference type="PROSITE-ProRule" id="PRU00192"/>
    </source>
</evidence>
<evidence type="ECO:0000313" key="6">
    <source>
        <dbReference type="Proteomes" id="UP001162164"/>
    </source>
</evidence>
<protein>
    <recommendedName>
        <fullName evidence="7">SH3 domain-containing protein</fullName>
    </recommendedName>
</protein>
<dbReference type="InterPro" id="IPR036028">
    <property type="entry name" value="SH3-like_dom_sf"/>
</dbReference>
<dbReference type="Gene3D" id="1.10.8.10">
    <property type="entry name" value="DNA helicase RuvA subunit, C-terminal domain"/>
    <property type="match status" value="1"/>
</dbReference>
<evidence type="ECO:0008006" key="7">
    <source>
        <dbReference type="Google" id="ProtNLM"/>
    </source>
</evidence>
<dbReference type="Pfam" id="PF22562">
    <property type="entry name" value="UBA_7"/>
    <property type="match status" value="1"/>
</dbReference>
<feature type="domain" description="SH3" evidence="3">
    <location>
        <begin position="262"/>
        <end position="327"/>
    </location>
</feature>
<name>A0ABQ9IUM4_9CUCU</name>
<comment type="caution">
    <text evidence="5">The sequence shown here is derived from an EMBL/GenBank/DDBJ whole genome shotgun (WGS) entry which is preliminary data.</text>
</comment>
<proteinExistence type="predicted"/>
<evidence type="ECO:0000256" key="1">
    <source>
        <dbReference type="ARBA" id="ARBA00022443"/>
    </source>
</evidence>
<keyword evidence="1 2" id="KW-0728">SH3 domain</keyword>
<dbReference type="PROSITE" id="PS50002">
    <property type="entry name" value="SH3"/>
    <property type="match status" value="1"/>
</dbReference>
<dbReference type="InterPro" id="IPR009060">
    <property type="entry name" value="UBA-like_sf"/>
</dbReference>
<dbReference type="Gene3D" id="2.30.30.40">
    <property type="entry name" value="SH3 Domains"/>
    <property type="match status" value="1"/>
</dbReference>
<dbReference type="SUPFAM" id="SSF46934">
    <property type="entry name" value="UBA-like"/>
    <property type="match status" value="1"/>
</dbReference>
<dbReference type="InterPro" id="IPR015940">
    <property type="entry name" value="UBA"/>
</dbReference>
<dbReference type="SUPFAM" id="SSF50044">
    <property type="entry name" value="SH3-domain"/>
    <property type="match status" value="1"/>
</dbReference>
<feature type="domain" description="UBA" evidence="4">
    <location>
        <begin position="14"/>
        <end position="58"/>
    </location>
</feature>
<gene>
    <name evidence="5" type="ORF">NQ317_009534</name>
</gene>
<dbReference type="CDD" id="cd11791">
    <property type="entry name" value="SH3_UBASH3"/>
    <property type="match status" value="1"/>
</dbReference>
<evidence type="ECO:0000313" key="5">
    <source>
        <dbReference type="EMBL" id="KAJ8966177.1"/>
    </source>
</evidence>
<dbReference type="CDD" id="cd14301">
    <property type="entry name" value="UBA_UBS3B"/>
    <property type="match status" value="1"/>
</dbReference>
<keyword evidence="6" id="KW-1185">Reference proteome</keyword>
<dbReference type="Pfam" id="PF14604">
    <property type="entry name" value="SH3_9"/>
    <property type="match status" value="1"/>
</dbReference>
<sequence length="357" mass="40025">MATLPPRRNPTPTKLSKQHLTPLQILLQMGFPKHRAEKALAATGHRSVQLASDWLLAHVNDPLLDDNSPRDYILYACPTGTFLQKLQTFWEKSYATCGWNGAHNYLPHITLVSFFKTPDEDALVLAQGLKSIMDRQGAVLNEPLKLETYTSPNFMGVFVAEEHADYLKRIAMQYVKEVSNAIISYTYEQFDALTACFPWCTTTTAVASPGNVEPHVKSLHLSLAYQFPSSQFANLKSMVDELDPSLSGGWEVRLYSRDPRINGKQVHKVIHSYNPTEADELDLRVGDYVYISGDALSNSPDGWVEGTSWLTGCSGLLPESYTQRTAETDAWTLHKKIPLNHLAAETKSSPQKNHKYK</sequence>
<dbReference type="InterPro" id="IPR001452">
    <property type="entry name" value="SH3_domain"/>
</dbReference>
<dbReference type="SMART" id="SM00326">
    <property type="entry name" value="SH3"/>
    <property type="match status" value="1"/>
</dbReference>
<dbReference type="PROSITE" id="PS50030">
    <property type="entry name" value="UBA"/>
    <property type="match status" value="1"/>
</dbReference>
<evidence type="ECO:0000259" key="4">
    <source>
        <dbReference type="PROSITE" id="PS50030"/>
    </source>
</evidence>
<reference evidence="5" key="1">
    <citation type="journal article" date="2023" name="Insect Mol. Biol.">
        <title>Genome sequencing provides insights into the evolution of gene families encoding plant cell wall-degrading enzymes in longhorned beetles.</title>
        <authorList>
            <person name="Shin N.R."/>
            <person name="Okamura Y."/>
            <person name="Kirsch R."/>
            <person name="Pauchet Y."/>
        </authorList>
    </citation>
    <scope>NUCLEOTIDE SEQUENCE</scope>
    <source>
        <strain evidence="5">MMC_N1</strain>
    </source>
</reference>
<accession>A0ABQ9IUM4</accession>
<evidence type="ECO:0000259" key="3">
    <source>
        <dbReference type="PROSITE" id="PS50002"/>
    </source>
</evidence>
<dbReference type="Proteomes" id="UP001162164">
    <property type="component" value="Unassembled WGS sequence"/>
</dbReference>